<dbReference type="EMBL" id="CP086719">
    <property type="protein sequence ID" value="WOO84515.1"/>
    <property type="molecule type" value="Genomic_DNA"/>
</dbReference>
<evidence type="ECO:0000256" key="4">
    <source>
        <dbReference type="ARBA" id="ARBA00023242"/>
    </source>
</evidence>
<dbReference type="GO" id="GO:0017056">
    <property type="term" value="F:structural constituent of nuclear pore"/>
    <property type="evidence" value="ECO:0007669"/>
    <property type="project" value="TreeGrafter"/>
</dbReference>
<proteinExistence type="inferred from homology"/>
<dbReference type="GO" id="GO:0044611">
    <property type="term" value="C:nuclear pore inner ring"/>
    <property type="evidence" value="ECO:0007669"/>
    <property type="project" value="TreeGrafter"/>
</dbReference>
<dbReference type="GeneID" id="87811202"/>
<comment type="subcellular location">
    <subcellularLocation>
        <location evidence="1">Nucleus</location>
    </subcellularLocation>
</comment>
<dbReference type="Proteomes" id="UP000827549">
    <property type="component" value="Chromosome 6"/>
</dbReference>
<keyword evidence="6" id="KW-1185">Reference proteome</keyword>
<protein>
    <submittedName>
        <fullName evidence="5">Nuclear pore complex protein</fullName>
    </submittedName>
</protein>
<evidence type="ECO:0000313" key="6">
    <source>
        <dbReference type="Proteomes" id="UP000827549"/>
    </source>
</evidence>
<evidence type="ECO:0000313" key="5">
    <source>
        <dbReference type="EMBL" id="WOO84515.1"/>
    </source>
</evidence>
<dbReference type="PANTHER" id="PTHR31344:SF0">
    <property type="entry name" value="NUCLEAR PORE COMPLEX PROTEIN NUP205"/>
    <property type="match status" value="1"/>
</dbReference>
<reference evidence="5" key="1">
    <citation type="submission" date="2023-10" db="EMBL/GenBank/DDBJ databases">
        <authorList>
            <person name="Noh H."/>
        </authorList>
    </citation>
    <scope>NUCLEOTIDE SEQUENCE</scope>
    <source>
        <strain evidence="5">DUCC4014</strain>
    </source>
</reference>
<dbReference type="RefSeq" id="XP_062630541.1">
    <property type="nucleotide sequence ID" value="XM_062774557.1"/>
</dbReference>
<dbReference type="PANTHER" id="PTHR31344">
    <property type="entry name" value="NUCLEAR PORE COMPLEX PROTEIN NUP205"/>
    <property type="match status" value="1"/>
</dbReference>
<organism evidence="5 6">
    <name type="scientific">Vanrija pseudolonga</name>
    <dbReference type="NCBI Taxonomy" id="143232"/>
    <lineage>
        <taxon>Eukaryota</taxon>
        <taxon>Fungi</taxon>
        <taxon>Dikarya</taxon>
        <taxon>Basidiomycota</taxon>
        <taxon>Agaricomycotina</taxon>
        <taxon>Tremellomycetes</taxon>
        <taxon>Trichosporonales</taxon>
        <taxon>Trichosporonaceae</taxon>
        <taxon>Vanrija</taxon>
    </lineage>
</organism>
<accession>A0AAF0YD35</accession>
<dbReference type="GO" id="GO:0006999">
    <property type="term" value="P:nuclear pore organization"/>
    <property type="evidence" value="ECO:0007669"/>
    <property type="project" value="TreeGrafter"/>
</dbReference>
<gene>
    <name evidence="5" type="primary">NUP205</name>
    <name evidence="5" type="ORF">LOC62_06G008032</name>
</gene>
<evidence type="ECO:0000256" key="3">
    <source>
        <dbReference type="ARBA" id="ARBA00022448"/>
    </source>
</evidence>
<name>A0AAF0YD35_9TREE</name>
<dbReference type="InterPro" id="IPR021827">
    <property type="entry name" value="Nup186/Nup192/Nup205"/>
</dbReference>
<keyword evidence="3" id="KW-0813">Transport</keyword>
<evidence type="ECO:0000256" key="1">
    <source>
        <dbReference type="ARBA" id="ARBA00004123"/>
    </source>
</evidence>
<dbReference type="Pfam" id="PF11894">
    <property type="entry name" value="Nup192"/>
    <property type="match status" value="1"/>
</dbReference>
<sequence length="1825" mass="200186">MSRLPLAQWDPSLFTELQQLLALVATQPSTSLVRRLYQKLEVARPWILSLSALPPPNDEDKDFIAKSPVSSPDGAQVKVTDELLATTNAISETLNISHLLSAVLALHAVQQRGRFPNRSLPEVATYILHEALQALLDFVRELLRLTVGPDAEVGEPFDELRIWVEDLLDEKGAAGYLADVAVDQIDAIQVRLDALVRTPASGPQLELINFRASALRTEQNRLAGILGVLADSGLLKTSQVVKIVKWLRKCAKPDAVAAAVFAAFSAATQPLESIDHSDHRYETIAAYSRHAKFIVVVSNVIFGEKFEVPPLQEAVKLQWSLFYHSAVREEPSLVQTVGLSLDAADRNVQDTISAGVLQFLSGLVESLDRQPEDPTTALASRADPANNQFLYQQLELLITWLAAKRQFLRNLKNKEEDVGLRRSQGTPPAANFQAFLTLTAVVYNKLPPDSAERLWDEPSFTSVALDNRQTFPAPAFWNMMTAISTGPVCASKCYEKLKDTRLSWVSLFKFYQHYTEIMPHLFETVKVSRQISLDPMPDEEYVALEGWTRLLATVVRGSALARGALLQSKPYPLQLLFDFVNTDIGIELKALVMDAITAFVERRGDTAADDEIVTRAVEFYDRVTFADPTLDVREGSRVPAPIGWVQRMEFSEQDTGEYPLTRAYVKFLTALIPSSKPKVNNALRRGAVYIIDRVLLGTHRYVRDDEHWEVLDAVMGFFEKALLSFDLTDLLTPTRGTAAALAEQPGFLILLRLLSEPAIFTPLADVVDHAITVSHPRAKIISTCLLRVLRIYYRVLDVQLVFSDVLLLTLASTNGFKRPLGFQSLDHFLLNRLSNVTNIALLVGDDDLTTSFVSLKIIQALTQSPLFSSTDVFRGEYAKAMNRLAGVIDASDDSIRIAQGFCVRLESEGEDLSPEEVDRQAKAVLRGDKANSLPIIVRSTILDLLVDGTADATGPNIAHFLLGFDFRAREFGLQDPRSPTARLSCLGVVLEQLNSIPPVIQLHPVLAAKSAQLLHQLFVHPVTGPSTMAYAESYEAFPARQLATLPRHCPPATHETSGMGIASTRTDEVETSASVLVAYLEFEQYILSSVALQTFAYEGHGASAEFVAGQLFSDASEDEDQRPPLIIDLVSVVDIQFTETDAGEASQNKVLEFYSGFSFDQFKRPDSDWYDLQLLSRALRSYRRQLERQGVVTAGTSADSMVAEANYILRRLAMKNRETEISIAKGSFLQAWLEALKVSLAMLFHTVSEDRQEILLFELLDEILNRLSGDLAPGVREILSESVLVALTTLVSVLSVIDSSNLPVDRLSTTLAKIVDAVIRPGTTENARGNLYAAVSQYLQLVPEDKQSPLHRVTVAALGARKDRFVSVLCRDAMDMRDVWKTECYSLLASVVSLGDGSLVAPLTQGGYLVQIVRSIKDREMALQECLSPDHENLHAYWVYESKVAFLLAYAATPKGADDLVEAGVFQTFATCGFIAVQPFSEDVVDDVSANETVERQHRVLVLALQLLVRVLTSNTRSGIVHGISFLNAHKESLLVLLRENQAFITEAGVDESRLIIALLTLVVGKVSPEDLRSASGFGAFHLAVLSLAAKFFDKQWADATRLDAESARPKVLALNQVILTYLCATTVGLKAGHGQPVFVTGVARASGTKYIASAPSLPAAVELLADLAEAAQDVSNSYDDVADKIAAAEDISAFAAQFEVETVDELQAAFAGRMGTIYNMIESLLLLLWRHLLFYANDAGAGSDASGTVRPTTMSLSFSTAGAATAGPGAASLKSLERVAASLRGVLDRLDDVDATVGQGRKEDAYHAMLVRRLRELCAGLSGE</sequence>
<comment type="similarity">
    <text evidence="2">Belongs to the NUP186/NUP192/NUP205 family.</text>
</comment>
<keyword evidence="4" id="KW-0539">Nucleus</keyword>
<evidence type="ECO:0000256" key="2">
    <source>
        <dbReference type="ARBA" id="ARBA00005892"/>
    </source>
</evidence>